<dbReference type="RefSeq" id="WP_163314910.1">
    <property type="nucleotide sequence ID" value="NZ_JAAGAA010000002.1"/>
</dbReference>
<dbReference type="Proteomes" id="UP000482578">
    <property type="component" value="Unassembled WGS sequence"/>
</dbReference>
<proteinExistence type="predicted"/>
<evidence type="ECO:0000313" key="2">
    <source>
        <dbReference type="Proteomes" id="UP000482578"/>
    </source>
</evidence>
<name>A0A6B2KN92_9NEIS</name>
<dbReference type="AlphaFoldDB" id="A0A6B2KN92"/>
<protein>
    <submittedName>
        <fullName evidence="1">Uncharacterized protein</fullName>
    </submittedName>
</protein>
<dbReference type="EMBL" id="JAAGAA010000002">
    <property type="protein sequence ID" value="NDV11640.1"/>
    <property type="molecule type" value="Genomic_DNA"/>
</dbReference>
<gene>
    <name evidence="1" type="ORF">GZH52_02360</name>
</gene>
<evidence type="ECO:0000313" key="1">
    <source>
        <dbReference type="EMBL" id="NDV11640.1"/>
    </source>
</evidence>
<keyword evidence="2" id="KW-1185">Reference proteome</keyword>
<reference evidence="1 2" key="1">
    <citation type="submission" date="2020-02" db="EMBL/GenBank/DDBJ databases">
        <authorList>
            <person name="Yang Z."/>
        </authorList>
    </citation>
    <scope>NUCLEOTIDE SEQUENCE [LARGE SCALE GENOMIC DNA]</scope>
    <source>
        <strain evidence="1 2">HX-7-9</strain>
    </source>
</reference>
<organism evidence="1 2">
    <name type="scientific">Crenobacter caeni</name>
    <dbReference type="NCBI Taxonomy" id="2705474"/>
    <lineage>
        <taxon>Bacteria</taxon>
        <taxon>Pseudomonadati</taxon>
        <taxon>Pseudomonadota</taxon>
        <taxon>Betaproteobacteria</taxon>
        <taxon>Neisseriales</taxon>
        <taxon>Neisseriaceae</taxon>
        <taxon>Crenobacter</taxon>
    </lineage>
</organism>
<sequence length="70" mass="7964">MGTRIIDTKQMREAAELTRQRGNVVMAVYVDEHIELLDEIDRLRTQLCSCPSGDGSLRWPCKAHPPEKTP</sequence>
<accession>A0A6B2KN92</accession>
<comment type="caution">
    <text evidence="1">The sequence shown here is derived from an EMBL/GenBank/DDBJ whole genome shotgun (WGS) entry which is preliminary data.</text>
</comment>